<sequence length="64" mass="7111">MPRCQSTVNLSIPKVNSQYDLVRWTFGARNLAVLASSVSIQRGGSWLASITDASEHRLSKFKQC</sequence>
<dbReference type="AlphaFoldDB" id="A0A5C6EKK6"/>
<evidence type="ECO:0000313" key="2">
    <source>
        <dbReference type="Proteomes" id="UP000317977"/>
    </source>
</evidence>
<dbReference type="EMBL" id="SJPX01000004">
    <property type="protein sequence ID" value="TWU49348.1"/>
    <property type="molecule type" value="Genomic_DNA"/>
</dbReference>
<reference evidence="1 2" key="1">
    <citation type="submission" date="2019-02" db="EMBL/GenBank/DDBJ databases">
        <title>Deep-cultivation of Planctomycetes and their phenomic and genomic characterization uncovers novel biology.</title>
        <authorList>
            <person name="Wiegand S."/>
            <person name="Jogler M."/>
            <person name="Boedeker C."/>
            <person name="Pinto D."/>
            <person name="Vollmers J."/>
            <person name="Rivas-Marin E."/>
            <person name="Kohn T."/>
            <person name="Peeters S.H."/>
            <person name="Heuer A."/>
            <person name="Rast P."/>
            <person name="Oberbeckmann S."/>
            <person name="Bunk B."/>
            <person name="Jeske O."/>
            <person name="Meyerdierks A."/>
            <person name="Storesund J.E."/>
            <person name="Kallscheuer N."/>
            <person name="Luecker S."/>
            <person name="Lage O.M."/>
            <person name="Pohl T."/>
            <person name="Merkel B.J."/>
            <person name="Hornburger P."/>
            <person name="Mueller R.-W."/>
            <person name="Bruemmer F."/>
            <person name="Labrenz M."/>
            <person name="Spormann A.M."/>
            <person name="Op Den Camp H."/>
            <person name="Overmann J."/>
            <person name="Amann R."/>
            <person name="Jetten M.S.M."/>
            <person name="Mascher T."/>
            <person name="Medema M.H."/>
            <person name="Devos D.P."/>
            <person name="Kaster A.-K."/>
            <person name="Ovreas L."/>
            <person name="Rohde M."/>
            <person name="Galperin M.Y."/>
            <person name="Jogler C."/>
        </authorList>
    </citation>
    <scope>NUCLEOTIDE SEQUENCE [LARGE SCALE GENOMIC DNA]</scope>
    <source>
        <strain evidence="1 2">Poly59</strain>
    </source>
</reference>
<protein>
    <submittedName>
        <fullName evidence="1">Uncharacterized protein</fullName>
    </submittedName>
</protein>
<gene>
    <name evidence="1" type="ORF">Poly59_39620</name>
</gene>
<comment type="caution">
    <text evidence="1">The sequence shown here is derived from an EMBL/GenBank/DDBJ whole genome shotgun (WGS) entry which is preliminary data.</text>
</comment>
<organism evidence="1 2">
    <name type="scientific">Rubripirellula reticaptiva</name>
    <dbReference type="NCBI Taxonomy" id="2528013"/>
    <lineage>
        <taxon>Bacteria</taxon>
        <taxon>Pseudomonadati</taxon>
        <taxon>Planctomycetota</taxon>
        <taxon>Planctomycetia</taxon>
        <taxon>Pirellulales</taxon>
        <taxon>Pirellulaceae</taxon>
        <taxon>Rubripirellula</taxon>
    </lineage>
</organism>
<accession>A0A5C6EKK6</accession>
<dbReference type="Proteomes" id="UP000317977">
    <property type="component" value="Unassembled WGS sequence"/>
</dbReference>
<proteinExistence type="predicted"/>
<evidence type="ECO:0000313" key="1">
    <source>
        <dbReference type="EMBL" id="TWU49348.1"/>
    </source>
</evidence>
<keyword evidence="2" id="KW-1185">Reference proteome</keyword>
<name>A0A5C6EKK6_9BACT</name>